<proteinExistence type="predicted"/>
<evidence type="ECO:0008006" key="3">
    <source>
        <dbReference type="Google" id="ProtNLM"/>
    </source>
</evidence>
<dbReference type="STRING" id="551996.SAMN05192573_1092"/>
<organism evidence="1 2">
    <name type="scientific">Mucilaginibacter gossypii</name>
    <dbReference type="NCBI Taxonomy" id="551996"/>
    <lineage>
        <taxon>Bacteria</taxon>
        <taxon>Pseudomonadati</taxon>
        <taxon>Bacteroidota</taxon>
        <taxon>Sphingobacteriia</taxon>
        <taxon>Sphingobacteriales</taxon>
        <taxon>Sphingobacteriaceae</taxon>
        <taxon>Mucilaginibacter</taxon>
    </lineage>
</organism>
<gene>
    <name evidence="1" type="ORF">SAMN05192573_1092</name>
</gene>
<reference evidence="2" key="1">
    <citation type="submission" date="2016-10" db="EMBL/GenBank/DDBJ databases">
        <authorList>
            <person name="Varghese N."/>
            <person name="Submissions S."/>
        </authorList>
    </citation>
    <scope>NUCLEOTIDE SEQUENCE [LARGE SCALE GENOMIC DNA]</scope>
    <source>
        <strain evidence="2">Gh-67</strain>
    </source>
</reference>
<dbReference type="AlphaFoldDB" id="A0A1G8BLH3"/>
<dbReference type="EMBL" id="FNCG01000009">
    <property type="protein sequence ID" value="SDH33943.1"/>
    <property type="molecule type" value="Genomic_DNA"/>
</dbReference>
<name>A0A1G8BLH3_9SPHI</name>
<dbReference type="Proteomes" id="UP000199705">
    <property type="component" value="Unassembled WGS sequence"/>
</dbReference>
<evidence type="ECO:0000313" key="1">
    <source>
        <dbReference type="EMBL" id="SDH33943.1"/>
    </source>
</evidence>
<keyword evidence="2" id="KW-1185">Reference proteome</keyword>
<sequence>MSPFLSISPFYRYYTQTAAKYFAPFEQNSASQTYFTSNYEYAKFNSQFFGVGFRIAPPKGVLGWGSLHDLEIRYGHYKQNVGLVSDVVSIGLGFK</sequence>
<evidence type="ECO:0000313" key="2">
    <source>
        <dbReference type="Proteomes" id="UP000199705"/>
    </source>
</evidence>
<protein>
    <recommendedName>
        <fullName evidence="3">Outer membrane protein beta-barrel domain-containing protein</fullName>
    </recommendedName>
</protein>
<accession>A0A1G8BLH3</accession>